<dbReference type="Gene3D" id="1.10.510.10">
    <property type="entry name" value="Transferase(Phosphotransferase) domain 1"/>
    <property type="match status" value="1"/>
</dbReference>
<comment type="catalytic activity">
    <reaction evidence="14">
        <text>L-seryl-[protein] + ATP = O-phospho-L-seryl-[protein] + ADP + H(+)</text>
        <dbReference type="Rhea" id="RHEA:17989"/>
        <dbReference type="Rhea" id="RHEA-COMP:9863"/>
        <dbReference type="Rhea" id="RHEA-COMP:11604"/>
        <dbReference type="ChEBI" id="CHEBI:15378"/>
        <dbReference type="ChEBI" id="CHEBI:29999"/>
        <dbReference type="ChEBI" id="CHEBI:30616"/>
        <dbReference type="ChEBI" id="CHEBI:83421"/>
        <dbReference type="ChEBI" id="CHEBI:456216"/>
        <dbReference type="EC" id="2.7.11.1"/>
    </reaction>
</comment>
<evidence type="ECO:0000256" key="3">
    <source>
        <dbReference type="ARBA" id="ARBA00022475"/>
    </source>
</evidence>
<keyword evidence="3" id="KW-1003">Cell membrane</keyword>
<feature type="compositionally biased region" description="Pro residues" evidence="16">
    <location>
        <begin position="48"/>
        <end position="59"/>
    </location>
</feature>
<reference evidence="19" key="1">
    <citation type="submission" date="2020-09" db="EMBL/GenBank/DDBJ databases">
        <title>Genome-Enabled Discovery of Anthraquinone Biosynthesis in Senna tora.</title>
        <authorList>
            <person name="Kang S.-H."/>
            <person name="Pandey R.P."/>
            <person name="Lee C.-M."/>
            <person name="Sim J.-S."/>
            <person name="Jeong J.-T."/>
            <person name="Choi B.-S."/>
            <person name="Jung M."/>
            <person name="Ginzburg D."/>
            <person name="Zhao K."/>
            <person name="Won S.Y."/>
            <person name="Oh T.-J."/>
            <person name="Yu Y."/>
            <person name="Kim N.-H."/>
            <person name="Lee O.R."/>
            <person name="Lee T.-H."/>
            <person name="Bashyal P."/>
            <person name="Kim T.-S."/>
            <person name="Lee W.-H."/>
            <person name="Kawkins C."/>
            <person name="Kim C.-K."/>
            <person name="Kim J.S."/>
            <person name="Ahn B.O."/>
            <person name="Rhee S.Y."/>
            <person name="Sohng J.K."/>
        </authorList>
    </citation>
    <scope>NUCLEOTIDE SEQUENCE</scope>
    <source>
        <tissue evidence="19">Leaf</tissue>
    </source>
</reference>
<keyword evidence="19" id="KW-0675">Receptor</keyword>
<evidence type="ECO:0000256" key="14">
    <source>
        <dbReference type="ARBA" id="ARBA00048679"/>
    </source>
</evidence>
<dbReference type="InterPro" id="IPR047117">
    <property type="entry name" value="PERK1-13-like"/>
</dbReference>
<evidence type="ECO:0000256" key="2">
    <source>
        <dbReference type="ARBA" id="ARBA00012513"/>
    </source>
</evidence>
<dbReference type="InterPro" id="IPR011009">
    <property type="entry name" value="Kinase-like_dom_sf"/>
</dbReference>
<keyword evidence="9 19" id="KW-0418">Kinase</keyword>
<feature type="domain" description="Protein kinase" evidence="18">
    <location>
        <begin position="254"/>
        <end position="533"/>
    </location>
</feature>
<feature type="compositionally biased region" description="Basic and acidic residues" evidence="16">
    <location>
        <begin position="564"/>
        <end position="573"/>
    </location>
</feature>
<evidence type="ECO:0000256" key="12">
    <source>
        <dbReference type="ARBA" id="ARBA00023136"/>
    </source>
</evidence>
<dbReference type="GO" id="GO:0005524">
    <property type="term" value="F:ATP binding"/>
    <property type="evidence" value="ECO:0007669"/>
    <property type="project" value="UniProtKB-UniRule"/>
</dbReference>
<dbReference type="FunFam" id="1.10.510.10:FF:000239">
    <property type="entry name" value="Proline-rich receptor-like protein kinase PERK1"/>
    <property type="match status" value="1"/>
</dbReference>
<keyword evidence="5" id="KW-0597">Phosphoprotein</keyword>
<dbReference type="InterPro" id="IPR008271">
    <property type="entry name" value="Ser/Thr_kinase_AS"/>
</dbReference>
<feature type="compositionally biased region" description="Pro residues" evidence="16">
    <location>
        <begin position="11"/>
        <end position="20"/>
    </location>
</feature>
<keyword evidence="7 17" id="KW-0812">Transmembrane</keyword>
<dbReference type="InterPro" id="IPR017441">
    <property type="entry name" value="Protein_kinase_ATP_BS"/>
</dbReference>
<comment type="caution">
    <text evidence="19">The sequence shown here is derived from an EMBL/GenBank/DDBJ whole genome shotgun (WGS) entry which is preliminary data.</text>
</comment>
<evidence type="ECO:0000313" key="19">
    <source>
        <dbReference type="EMBL" id="KAF7810891.1"/>
    </source>
</evidence>
<evidence type="ECO:0000256" key="13">
    <source>
        <dbReference type="ARBA" id="ARBA00047899"/>
    </source>
</evidence>
<dbReference type="OrthoDB" id="4062651at2759"/>
<feature type="compositionally biased region" description="Polar residues" evidence="16">
    <location>
        <begin position="543"/>
        <end position="563"/>
    </location>
</feature>
<evidence type="ECO:0000256" key="5">
    <source>
        <dbReference type="ARBA" id="ARBA00022553"/>
    </source>
</evidence>
<dbReference type="SMART" id="SM00220">
    <property type="entry name" value="S_TKc"/>
    <property type="match status" value="1"/>
</dbReference>
<dbReference type="InterPro" id="IPR001245">
    <property type="entry name" value="Ser-Thr/Tyr_kinase_cat_dom"/>
</dbReference>
<dbReference type="AlphaFoldDB" id="A0A834W9S9"/>
<feature type="binding site" evidence="15">
    <location>
        <position position="282"/>
    </location>
    <ligand>
        <name>ATP</name>
        <dbReference type="ChEBI" id="CHEBI:30616"/>
    </ligand>
</feature>
<dbReference type="Gene3D" id="3.30.200.20">
    <property type="entry name" value="Phosphorylase Kinase, domain 1"/>
    <property type="match status" value="1"/>
</dbReference>
<feature type="compositionally biased region" description="Polar residues" evidence="16">
    <location>
        <begin position="588"/>
        <end position="597"/>
    </location>
</feature>
<dbReference type="PROSITE" id="PS00108">
    <property type="entry name" value="PROTEIN_KINASE_ST"/>
    <property type="match status" value="1"/>
</dbReference>
<comment type="subcellular location">
    <subcellularLocation>
        <location evidence="1">Cell membrane</location>
        <topology evidence="1">Single-pass membrane protein</topology>
    </subcellularLocation>
</comment>
<evidence type="ECO:0000256" key="10">
    <source>
        <dbReference type="ARBA" id="ARBA00022840"/>
    </source>
</evidence>
<evidence type="ECO:0000256" key="15">
    <source>
        <dbReference type="PROSITE-ProRule" id="PRU10141"/>
    </source>
</evidence>
<keyword evidence="11 17" id="KW-1133">Transmembrane helix</keyword>
<evidence type="ECO:0000256" key="7">
    <source>
        <dbReference type="ARBA" id="ARBA00022692"/>
    </source>
</evidence>
<sequence>MSSDSDSDSPASPPPPPPPSSESDDQNSPPPASPPPPPPSEQDSNSSPSPPPPPPPPPSSGNGGGDDDRRSPNPPPPPPPPSSRTSNHGFSSPSSQHRLAPPVYDSSSSSGYNSAQLKTGIIGITVGAGILLVIIAMLFVIGIACLRRRKKSELPQYYYSPPGKHADDYNKCASFPNHQQWSSGYKYNNGEPIPPTDAGKKAVPPAPQKLNNEMRNFSSGPQGPILPPPHPSVALGFQKNTFTFDELSAATAGFAQANLIGQGGFGYVHIGVLPNGKKVAVKSLKSFGGQGDKEFQAELEVINRVHHRHLVSLVGYCSAEGKNLLVYEFVPNKTLEFHLHGKGQPAMEWSIRLKIAIGSAKGLAYLHEDCSPRIIHRDIKGANILIEDNFEAKVADFGLARFNKDNNTHVSTRVMGTFGYLAPEYASSGKLTEKSDVFSYGVMLLELITGRPPIDLTGDYEEDSLVEWARPLCAKALESGNYEGLADPRLENNYEKQEMARMVACAAASVRHSSRKRPKMSQIVRVLDGNVSLEDLDKGMKIGQSSMHRNASSSSDYDASTQKADMDRFRKLVFDSSNGSSDSDECASKTQTPMHIP</sequence>
<evidence type="ECO:0000256" key="1">
    <source>
        <dbReference type="ARBA" id="ARBA00004162"/>
    </source>
</evidence>
<feature type="compositionally biased region" description="Pro residues" evidence="16">
    <location>
        <begin position="28"/>
        <end position="40"/>
    </location>
</feature>
<feature type="region of interest" description="Disordered" evidence="16">
    <location>
        <begin position="542"/>
        <end position="597"/>
    </location>
</feature>
<feature type="compositionally biased region" description="Polar residues" evidence="16">
    <location>
        <begin position="84"/>
        <end position="97"/>
    </location>
</feature>
<protein>
    <recommendedName>
        <fullName evidence="2">non-specific serine/threonine protein kinase</fullName>
        <ecNumber evidence="2">2.7.11.1</ecNumber>
    </recommendedName>
</protein>
<keyword evidence="10 15" id="KW-0067">ATP-binding</keyword>
<feature type="transmembrane region" description="Helical" evidence="17">
    <location>
        <begin position="121"/>
        <end position="146"/>
    </location>
</feature>
<keyword evidence="12 17" id="KW-0472">Membrane</keyword>
<keyword evidence="8 15" id="KW-0547">Nucleotide-binding</keyword>
<evidence type="ECO:0000256" key="11">
    <source>
        <dbReference type="ARBA" id="ARBA00022989"/>
    </source>
</evidence>
<dbReference type="PROSITE" id="PS00107">
    <property type="entry name" value="PROTEIN_KINASE_ATP"/>
    <property type="match status" value="1"/>
</dbReference>
<evidence type="ECO:0000256" key="16">
    <source>
        <dbReference type="SAM" id="MobiDB-lite"/>
    </source>
</evidence>
<dbReference type="GO" id="GO:0004674">
    <property type="term" value="F:protein serine/threonine kinase activity"/>
    <property type="evidence" value="ECO:0007669"/>
    <property type="project" value="UniProtKB-KW"/>
</dbReference>
<dbReference type="FunFam" id="3.30.200.20:FF:000162">
    <property type="entry name" value="Adenine nucleotide alpha hydrolase-like domain kinase"/>
    <property type="match status" value="1"/>
</dbReference>
<dbReference type="PANTHER" id="PTHR47982:SF47">
    <property type="entry name" value="PROLINE-RICH RECEPTOR-LIKE PROTEIN KINASE PERK6-RELATED"/>
    <property type="match status" value="1"/>
</dbReference>
<feature type="compositionally biased region" description="Pro residues" evidence="16">
    <location>
        <begin position="72"/>
        <end position="82"/>
    </location>
</feature>
<comment type="catalytic activity">
    <reaction evidence="13">
        <text>L-threonyl-[protein] + ATP = O-phospho-L-threonyl-[protein] + ADP + H(+)</text>
        <dbReference type="Rhea" id="RHEA:46608"/>
        <dbReference type="Rhea" id="RHEA-COMP:11060"/>
        <dbReference type="Rhea" id="RHEA-COMP:11605"/>
        <dbReference type="ChEBI" id="CHEBI:15378"/>
        <dbReference type="ChEBI" id="CHEBI:30013"/>
        <dbReference type="ChEBI" id="CHEBI:30616"/>
        <dbReference type="ChEBI" id="CHEBI:61977"/>
        <dbReference type="ChEBI" id="CHEBI:456216"/>
        <dbReference type="EC" id="2.7.11.1"/>
    </reaction>
</comment>
<organism evidence="19 20">
    <name type="scientific">Senna tora</name>
    <dbReference type="NCBI Taxonomy" id="362788"/>
    <lineage>
        <taxon>Eukaryota</taxon>
        <taxon>Viridiplantae</taxon>
        <taxon>Streptophyta</taxon>
        <taxon>Embryophyta</taxon>
        <taxon>Tracheophyta</taxon>
        <taxon>Spermatophyta</taxon>
        <taxon>Magnoliopsida</taxon>
        <taxon>eudicotyledons</taxon>
        <taxon>Gunneridae</taxon>
        <taxon>Pentapetalae</taxon>
        <taxon>rosids</taxon>
        <taxon>fabids</taxon>
        <taxon>Fabales</taxon>
        <taxon>Fabaceae</taxon>
        <taxon>Caesalpinioideae</taxon>
        <taxon>Cassia clade</taxon>
        <taxon>Senna</taxon>
    </lineage>
</organism>
<dbReference type="PANTHER" id="PTHR47982">
    <property type="entry name" value="PROLINE-RICH RECEPTOR-LIKE PROTEIN KINASE PERK4"/>
    <property type="match status" value="1"/>
</dbReference>
<dbReference type="InterPro" id="IPR000719">
    <property type="entry name" value="Prot_kinase_dom"/>
</dbReference>
<gene>
    <name evidence="19" type="ORF">G2W53_031867</name>
</gene>
<dbReference type="Proteomes" id="UP000634136">
    <property type="component" value="Unassembled WGS sequence"/>
</dbReference>
<keyword evidence="20" id="KW-1185">Reference proteome</keyword>
<dbReference type="GO" id="GO:0005886">
    <property type="term" value="C:plasma membrane"/>
    <property type="evidence" value="ECO:0007669"/>
    <property type="project" value="UniProtKB-SubCell"/>
</dbReference>
<keyword evidence="4" id="KW-0723">Serine/threonine-protein kinase</keyword>
<dbReference type="Pfam" id="PF07714">
    <property type="entry name" value="PK_Tyr_Ser-Thr"/>
    <property type="match status" value="1"/>
</dbReference>
<dbReference type="EMBL" id="JAAIUW010000010">
    <property type="protein sequence ID" value="KAF7810891.1"/>
    <property type="molecule type" value="Genomic_DNA"/>
</dbReference>
<proteinExistence type="predicted"/>
<feature type="compositionally biased region" description="Low complexity" evidence="16">
    <location>
        <begin position="1"/>
        <end position="10"/>
    </location>
</feature>
<evidence type="ECO:0000256" key="6">
    <source>
        <dbReference type="ARBA" id="ARBA00022679"/>
    </source>
</evidence>
<evidence type="ECO:0000259" key="18">
    <source>
        <dbReference type="PROSITE" id="PS50011"/>
    </source>
</evidence>
<dbReference type="EC" id="2.7.11.1" evidence="2"/>
<evidence type="ECO:0000256" key="17">
    <source>
        <dbReference type="SAM" id="Phobius"/>
    </source>
</evidence>
<accession>A0A834W9S9</accession>
<dbReference type="PROSITE" id="PS50011">
    <property type="entry name" value="PROTEIN_KINASE_DOM"/>
    <property type="match status" value="1"/>
</dbReference>
<evidence type="ECO:0000256" key="4">
    <source>
        <dbReference type="ARBA" id="ARBA00022527"/>
    </source>
</evidence>
<name>A0A834W9S9_9FABA</name>
<dbReference type="SUPFAM" id="SSF56112">
    <property type="entry name" value="Protein kinase-like (PK-like)"/>
    <property type="match status" value="1"/>
</dbReference>
<evidence type="ECO:0000256" key="9">
    <source>
        <dbReference type="ARBA" id="ARBA00022777"/>
    </source>
</evidence>
<evidence type="ECO:0000313" key="20">
    <source>
        <dbReference type="Proteomes" id="UP000634136"/>
    </source>
</evidence>
<feature type="region of interest" description="Disordered" evidence="16">
    <location>
        <begin position="1"/>
        <end position="112"/>
    </location>
</feature>
<evidence type="ECO:0000256" key="8">
    <source>
        <dbReference type="ARBA" id="ARBA00022741"/>
    </source>
</evidence>
<keyword evidence="6" id="KW-0808">Transferase</keyword>